<dbReference type="EMBL" id="VSSQ01019905">
    <property type="protein sequence ID" value="MPM64356.1"/>
    <property type="molecule type" value="Genomic_DNA"/>
</dbReference>
<protein>
    <submittedName>
        <fullName evidence="2">Uncharacterized protein</fullName>
    </submittedName>
</protein>
<comment type="caution">
    <text evidence="2">The sequence shown here is derived from an EMBL/GenBank/DDBJ whole genome shotgun (WGS) entry which is preliminary data.</text>
</comment>
<name>A0A645BGQ4_9ZZZZ</name>
<feature type="region of interest" description="Disordered" evidence="1">
    <location>
        <begin position="125"/>
        <end position="144"/>
    </location>
</feature>
<proteinExistence type="predicted"/>
<organism evidence="2">
    <name type="scientific">bioreactor metagenome</name>
    <dbReference type="NCBI Taxonomy" id="1076179"/>
    <lineage>
        <taxon>unclassified sequences</taxon>
        <taxon>metagenomes</taxon>
        <taxon>ecological metagenomes</taxon>
    </lineage>
</organism>
<feature type="compositionally biased region" description="Basic residues" evidence="1">
    <location>
        <begin position="9"/>
        <end position="20"/>
    </location>
</feature>
<evidence type="ECO:0000313" key="2">
    <source>
        <dbReference type="EMBL" id="MPM64356.1"/>
    </source>
</evidence>
<sequence>MAAATTKVREKRCKNRKRTRPVKRIPISISRKTLRIASRIKVEISSVMVTSNPVGKKGIISSNSDLILSLTSTTLLPGVAMQSISMASFPSYLAYPRGSSVVSTICPTSPRRIEVVPSREILISSSSSGSFTSPNTRTERSFLP</sequence>
<dbReference type="AlphaFoldDB" id="A0A645BGQ4"/>
<evidence type="ECO:0000256" key="1">
    <source>
        <dbReference type="SAM" id="MobiDB-lite"/>
    </source>
</evidence>
<accession>A0A645BGQ4</accession>
<reference evidence="2" key="1">
    <citation type="submission" date="2019-08" db="EMBL/GenBank/DDBJ databases">
        <authorList>
            <person name="Kucharzyk K."/>
            <person name="Murdoch R.W."/>
            <person name="Higgins S."/>
            <person name="Loffler F."/>
        </authorList>
    </citation>
    <scope>NUCLEOTIDE SEQUENCE</scope>
</reference>
<feature type="region of interest" description="Disordered" evidence="1">
    <location>
        <begin position="1"/>
        <end position="20"/>
    </location>
</feature>
<gene>
    <name evidence="2" type="ORF">SDC9_111242</name>
</gene>